<dbReference type="Pfam" id="PF01687">
    <property type="entry name" value="Flavokinase"/>
    <property type="match status" value="1"/>
</dbReference>
<keyword evidence="11" id="KW-0511">Multifunctional enzyme</keyword>
<accession>A0ABT9VUP7</accession>
<dbReference type="EC" id="2.7.1.26" evidence="14"/>
<evidence type="ECO:0000313" key="16">
    <source>
        <dbReference type="EMBL" id="MDQ0164712.1"/>
    </source>
</evidence>
<evidence type="ECO:0000256" key="11">
    <source>
        <dbReference type="ARBA" id="ARBA00023268"/>
    </source>
</evidence>
<keyword evidence="5 14" id="KW-0808">Transferase</keyword>
<evidence type="ECO:0000256" key="12">
    <source>
        <dbReference type="ARBA" id="ARBA00047880"/>
    </source>
</evidence>
<dbReference type="NCBIfam" id="NF004162">
    <property type="entry name" value="PRK05627.1-5"/>
    <property type="match status" value="1"/>
</dbReference>
<dbReference type="SUPFAM" id="SSF82114">
    <property type="entry name" value="Riboflavin kinase-like"/>
    <property type="match status" value="1"/>
</dbReference>
<protein>
    <recommendedName>
        <fullName evidence="14">Riboflavin biosynthesis protein</fullName>
    </recommendedName>
    <domain>
        <recommendedName>
            <fullName evidence="14">Riboflavin kinase</fullName>
            <ecNumber evidence="14">2.7.1.26</ecNumber>
        </recommendedName>
        <alternativeName>
            <fullName evidence="14">Flavokinase</fullName>
        </alternativeName>
    </domain>
    <domain>
        <recommendedName>
            <fullName evidence="14">FMN adenylyltransferase</fullName>
            <ecNumber evidence="14">2.7.7.2</ecNumber>
        </recommendedName>
        <alternativeName>
            <fullName evidence="14">FAD pyrophosphorylase</fullName>
        </alternativeName>
        <alternativeName>
            <fullName evidence="14">FAD synthase</fullName>
        </alternativeName>
    </domain>
</protein>
<evidence type="ECO:0000256" key="8">
    <source>
        <dbReference type="ARBA" id="ARBA00022777"/>
    </source>
</evidence>
<evidence type="ECO:0000259" key="15">
    <source>
        <dbReference type="SMART" id="SM00904"/>
    </source>
</evidence>
<name>A0ABT9VUP7_9BACI</name>
<organism evidence="16 17">
    <name type="scientific">Caldalkalibacillus horti</name>
    <dbReference type="NCBI Taxonomy" id="77523"/>
    <lineage>
        <taxon>Bacteria</taxon>
        <taxon>Bacillati</taxon>
        <taxon>Bacillota</taxon>
        <taxon>Bacilli</taxon>
        <taxon>Bacillales</taxon>
        <taxon>Bacillaceae</taxon>
        <taxon>Caldalkalibacillus</taxon>
    </lineage>
</organism>
<comment type="catalytic activity">
    <reaction evidence="13 14">
        <text>FMN + ATP + H(+) = FAD + diphosphate</text>
        <dbReference type="Rhea" id="RHEA:17237"/>
        <dbReference type="ChEBI" id="CHEBI:15378"/>
        <dbReference type="ChEBI" id="CHEBI:30616"/>
        <dbReference type="ChEBI" id="CHEBI:33019"/>
        <dbReference type="ChEBI" id="CHEBI:57692"/>
        <dbReference type="ChEBI" id="CHEBI:58210"/>
        <dbReference type="EC" id="2.7.7.2"/>
    </reaction>
</comment>
<keyword evidence="8 14" id="KW-0418">Kinase</keyword>
<dbReference type="GO" id="GO:0008531">
    <property type="term" value="F:riboflavin kinase activity"/>
    <property type="evidence" value="ECO:0007669"/>
    <property type="project" value="UniProtKB-EC"/>
</dbReference>
<dbReference type="RefSeq" id="WP_307390736.1">
    <property type="nucleotide sequence ID" value="NZ_BAAADK010000018.1"/>
</dbReference>
<evidence type="ECO:0000313" key="17">
    <source>
        <dbReference type="Proteomes" id="UP001235840"/>
    </source>
</evidence>
<keyword evidence="6 14" id="KW-0548">Nucleotidyltransferase</keyword>
<dbReference type="NCBIfam" id="NF004160">
    <property type="entry name" value="PRK05627.1-3"/>
    <property type="match status" value="1"/>
</dbReference>
<dbReference type="InterPro" id="IPR015865">
    <property type="entry name" value="Riboflavin_kinase_bac/euk"/>
</dbReference>
<evidence type="ECO:0000256" key="5">
    <source>
        <dbReference type="ARBA" id="ARBA00022679"/>
    </source>
</evidence>
<keyword evidence="17" id="KW-1185">Reference proteome</keyword>
<comment type="pathway">
    <text evidence="2 14">Cofactor biosynthesis; FMN biosynthesis; FMN from riboflavin (ATP route): step 1/1.</text>
</comment>
<keyword evidence="3 14" id="KW-0285">Flavoprotein</keyword>
<dbReference type="SMART" id="SM00904">
    <property type="entry name" value="Flavokinase"/>
    <property type="match status" value="1"/>
</dbReference>
<gene>
    <name evidence="16" type="ORF">J2S11_000612</name>
</gene>
<dbReference type="InterPro" id="IPR014729">
    <property type="entry name" value="Rossmann-like_a/b/a_fold"/>
</dbReference>
<dbReference type="SUPFAM" id="SSF52374">
    <property type="entry name" value="Nucleotidylyl transferase"/>
    <property type="match status" value="1"/>
</dbReference>
<evidence type="ECO:0000256" key="3">
    <source>
        <dbReference type="ARBA" id="ARBA00022630"/>
    </source>
</evidence>
<dbReference type="GO" id="GO:0003919">
    <property type="term" value="F:FMN adenylyltransferase activity"/>
    <property type="evidence" value="ECO:0007669"/>
    <property type="project" value="UniProtKB-EC"/>
</dbReference>
<comment type="catalytic activity">
    <reaction evidence="12 14">
        <text>riboflavin + ATP = FMN + ADP + H(+)</text>
        <dbReference type="Rhea" id="RHEA:14357"/>
        <dbReference type="ChEBI" id="CHEBI:15378"/>
        <dbReference type="ChEBI" id="CHEBI:30616"/>
        <dbReference type="ChEBI" id="CHEBI:57986"/>
        <dbReference type="ChEBI" id="CHEBI:58210"/>
        <dbReference type="ChEBI" id="CHEBI:456216"/>
        <dbReference type="EC" id="2.7.1.26"/>
    </reaction>
</comment>
<dbReference type="InterPro" id="IPR023468">
    <property type="entry name" value="Riboflavin_kinase"/>
</dbReference>
<dbReference type="PIRSF" id="PIRSF004491">
    <property type="entry name" value="FAD_Synth"/>
    <property type="match status" value="1"/>
</dbReference>
<keyword evidence="7 14" id="KW-0547">Nucleotide-binding</keyword>
<dbReference type="Pfam" id="PF06574">
    <property type="entry name" value="FAD_syn"/>
    <property type="match status" value="1"/>
</dbReference>
<comment type="similarity">
    <text evidence="14">Belongs to the ribF family.</text>
</comment>
<dbReference type="PANTHER" id="PTHR22749:SF6">
    <property type="entry name" value="RIBOFLAVIN KINASE"/>
    <property type="match status" value="1"/>
</dbReference>
<dbReference type="InterPro" id="IPR023465">
    <property type="entry name" value="Riboflavin_kinase_dom_sf"/>
</dbReference>
<comment type="caution">
    <text evidence="16">The sequence shown here is derived from an EMBL/GenBank/DDBJ whole genome shotgun (WGS) entry which is preliminary data.</text>
</comment>
<keyword evidence="10 14" id="KW-0067">ATP-binding</keyword>
<comment type="pathway">
    <text evidence="1 14">Cofactor biosynthesis; FAD biosynthesis; FAD from FMN: step 1/1.</text>
</comment>
<evidence type="ECO:0000256" key="1">
    <source>
        <dbReference type="ARBA" id="ARBA00004726"/>
    </source>
</evidence>
<reference evidence="16 17" key="1">
    <citation type="submission" date="2023-07" db="EMBL/GenBank/DDBJ databases">
        <title>Genomic Encyclopedia of Type Strains, Phase IV (KMG-IV): sequencing the most valuable type-strain genomes for metagenomic binning, comparative biology and taxonomic classification.</title>
        <authorList>
            <person name="Goeker M."/>
        </authorList>
    </citation>
    <scope>NUCLEOTIDE SEQUENCE [LARGE SCALE GENOMIC DNA]</scope>
    <source>
        <strain evidence="16 17">DSM 12751</strain>
    </source>
</reference>
<keyword evidence="9 14" id="KW-0274">FAD</keyword>
<proteinExistence type="inferred from homology"/>
<dbReference type="Proteomes" id="UP001235840">
    <property type="component" value="Unassembled WGS sequence"/>
</dbReference>
<dbReference type="EC" id="2.7.7.2" evidence="14"/>
<keyword evidence="4 14" id="KW-0288">FMN</keyword>
<dbReference type="CDD" id="cd02064">
    <property type="entry name" value="FAD_synthetase_N"/>
    <property type="match status" value="1"/>
</dbReference>
<dbReference type="PANTHER" id="PTHR22749">
    <property type="entry name" value="RIBOFLAVIN KINASE/FMN ADENYLYLTRANSFERASE"/>
    <property type="match status" value="1"/>
</dbReference>
<dbReference type="InterPro" id="IPR015864">
    <property type="entry name" value="FAD_synthase"/>
</dbReference>
<dbReference type="Gene3D" id="3.40.50.620">
    <property type="entry name" value="HUPs"/>
    <property type="match status" value="1"/>
</dbReference>
<evidence type="ECO:0000256" key="6">
    <source>
        <dbReference type="ARBA" id="ARBA00022695"/>
    </source>
</evidence>
<sequence length="311" mass="35227">MEIARITNSQLIKDTSQRLPSSVAFGNFDGIHIGHQQVIQQAIRVAKELKVESGVMTFYPHPLEVLTKVEHPSYLTPLEDKLALFKDLGVDVVFVVDFTLDLAKLSPQEFIQRYIVDLQIKHVVTGFDFSFGHKGSGRVEHLEKWGLENKAFTVDVLSSVDQDHMKISSSRVRSALHDGRVGEVSELLNRYYKVKGTVIHGEKRGRTIGFPTANLELTQAYVLPRQGVYAVYVTIQGIRRQAVCNIGKKPTFHNKGQVSLEVHILDFEGHLYDSVVDVEFVAFLRSEQKFNGIDELVNQIHLDIKETKKYL</sequence>
<evidence type="ECO:0000256" key="10">
    <source>
        <dbReference type="ARBA" id="ARBA00022840"/>
    </source>
</evidence>
<dbReference type="InterPro" id="IPR002606">
    <property type="entry name" value="Riboflavin_kinase_bac"/>
</dbReference>
<dbReference type="Gene3D" id="2.40.30.30">
    <property type="entry name" value="Riboflavin kinase-like"/>
    <property type="match status" value="1"/>
</dbReference>
<dbReference type="NCBIfam" id="TIGR00083">
    <property type="entry name" value="ribF"/>
    <property type="match status" value="1"/>
</dbReference>
<feature type="domain" description="Riboflavin kinase" evidence="15">
    <location>
        <begin position="187"/>
        <end position="311"/>
    </location>
</feature>
<evidence type="ECO:0000256" key="2">
    <source>
        <dbReference type="ARBA" id="ARBA00005201"/>
    </source>
</evidence>
<evidence type="ECO:0000256" key="14">
    <source>
        <dbReference type="PIRNR" id="PIRNR004491"/>
    </source>
</evidence>
<evidence type="ECO:0000256" key="9">
    <source>
        <dbReference type="ARBA" id="ARBA00022827"/>
    </source>
</evidence>
<dbReference type="EMBL" id="JAUSTY010000002">
    <property type="protein sequence ID" value="MDQ0164712.1"/>
    <property type="molecule type" value="Genomic_DNA"/>
</dbReference>
<evidence type="ECO:0000256" key="4">
    <source>
        <dbReference type="ARBA" id="ARBA00022643"/>
    </source>
</evidence>
<evidence type="ECO:0000256" key="7">
    <source>
        <dbReference type="ARBA" id="ARBA00022741"/>
    </source>
</evidence>
<evidence type="ECO:0000256" key="13">
    <source>
        <dbReference type="ARBA" id="ARBA00049494"/>
    </source>
</evidence>